<organism evidence="2 3">
    <name type="scientific">Drosophila kikkawai</name>
    <name type="common">Fruit fly</name>
    <dbReference type="NCBI Taxonomy" id="30033"/>
    <lineage>
        <taxon>Eukaryota</taxon>
        <taxon>Metazoa</taxon>
        <taxon>Ecdysozoa</taxon>
        <taxon>Arthropoda</taxon>
        <taxon>Hexapoda</taxon>
        <taxon>Insecta</taxon>
        <taxon>Pterygota</taxon>
        <taxon>Neoptera</taxon>
        <taxon>Endopterygota</taxon>
        <taxon>Diptera</taxon>
        <taxon>Brachycera</taxon>
        <taxon>Muscomorpha</taxon>
        <taxon>Ephydroidea</taxon>
        <taxon>Drosophilidae</taxon>
        <taxon>Drosophila</taxon>
        <taxon>Sophophora</taxon>
    </lineage>
</organism>
<sequence>MSQRMNISFFLLLFCLLALGQAELRLYHPLLTLHQQPTLAKVGHLVDHVPTAVSHQSSTVVHRSVPRITPLLAPALRTTYLHYPSWSYPLYEGANTLYRK</sequence>
<dbReference type="OrthoDB" id="7493332at2759"/>
<protein>
    <recommendedName>
        <fullName evidence="4">Retinin</fullName>
    </recommendedName>
</protein>
<proteinExistence type="predicted"/>
<name>A0A6P4JKB1_DROKI</name>
<evidence type="ECO:0000313" key="3">
    <source>
        <dbReference type="RefSeq" id="XP_017036091.1"/>
    </source>
</evidence>
<dbReference type="AlphaFoldDB" id="A0A6P4JKB1"/>
<keyword evidence="2" id="KW-1185">Reference proteome</keyword>
<dbReference type="Pfam" id="PF04527">
    <property type="entry name" value="Retinin_C"/>
    <property type="match status" value="1"/>
</dbReference>
<feature type="chain" id="PRO_5027803583" description="Retinin" evidence="1">
    <location>
        <begin position="23"/>
        <end position="100"/>
    </location>
</feature>
<dbReference type="Proteomes" id="UP001652661">
    <property type="component" value="Chromosome 3L"/>
</dbReference>
<evidence type="ECO:0000256" key="1">
    <source>
        <dbReference type="SAM" id="SignalP"/>
    </source>
</evidence>
<feature type="signal peptide" evidence="1">
    <location>
        <begin position="1"/>
        <end position="22"/>
    </location>
</feature>
<dbReference type="PANTHER" id="PTHR34931:SF4">
    <property type="entry name" value="GEO13385P1-RELATED"/>
    <property type="match status" value="1"/>
</dbReference>
<accession>A0A6P4JKB1</accession>
<evidence type="ECO:0000313" key="2">
    <source>
        <dbReference type="Proteomes" id="UP001652661"/>
    </source>
</evidence>
<dbReference type="RefSeq" id="XP_017036091.1">
    <property type="nucleotide sequence ID" value="XM_017180602.2"/>
</dbReference>
<evidence type="ECO:0008006" key="4">
    <source>
        <dbReference type="Google" id="ProtNLM"/>
    </source>
</evidence>
<gene>
    <name evidence="3" type="primary">LOC108084404</name>
</gene>
<keyword evidence="1" id="KW-0732">Signal</keyword>
<dbReference type="PANTHER" id="PTHR34931">
    <property type="entry name" value="FI02976P-RELATED"/>
    <property type="match status" value="1"/>
</dbReference>
<dbReference type="GeneID" id="108084404"/>
<dbReference type="InterPro" id="IPR007614">
    <property type="entry name" value="Retinin_C"/>
</dbReference>
<reference evidence="3" key="1">
    <citation type="submission" date="2025-08" db="UniProtKB">
        <authorList>
            <consortium name="RefSeq"/>
        </authorList>
    </citation>
    <scope>IDENTIFICATION</scope>
    <source>
        <strain evidence="3">14028-0561.14</strain>
        <tissue evidence="3">Whole fly</tissue>
    </source>
</reference>